<sequence>MSGDSSTTKKISRTKLQTKILQQELEKLIDEGRNLICPSARANADEEAACRPPAASSGSSENKVQILKSYDKHSVHIPSTKVEDKSPSPKKERRYNVEDAREFIKKQKEKSQVRKQIETLEENRVKELKKQKLDDLARRSRDIIKKNVELREKRAKSKDPSEYVRPSDTNLKRSKSLNKINTSPKKTTLEIPKKIVILKSNCTKTVTEKVKSANKNSPKPLTPKVAFKSSEEIYSNEILTSPKSSNEKCKHSSHNLNSYKLNIPLNVPDLETVEKPNPIIIDSPNNPPVQTVQLEEPFKTEPPRILITTDHDLKKCNAEIRTEATGKIFPKWLEEQPPLAHPFNFMNTVKRKLQFAANQKTTMDKCVQSSVLEQQMNLRTRSIENLELLSSRDYQEINTLFRNSKPPVSTEIESESDTSKNIPEISSESGTSLKKNAEFVKRGLVLNKNVPINTDKIDSMKLVPNIVTDTVTIKNKPDSIKTNNLLSPCIYSNDFESDVHITPDKLDRSRRSIISSNKSEYDLMIVSPEFVKTNSTTKSDNIPTSNAINTNLDISAIKYSSSDDKSNADSHKLSRSKQTVSDPQLPTASISKSEQCFQYVNTTRGSSSFDNSRKTRTDQASTGHCETAASKSELSLQYVNTKRGLGSSNRTSAISTRNSDDEKNSQNKLEVLHTVDTKSNPRTDASIVSRISSARNVNTQRSVLISQSDNGNSKKIVIKSDVPAVIQTVSKEANQVHLKFEAEIHLINDFNNSLKKISEVEEDLKTLKTKNFTSTHVIQNKSCTSIESGSKSSKISENVLSARTKNSNVCYSRGSFMDKYLNDMNILSNTALDLENSVVSTTIQQNIEGDENLPVNIAGVSVNMFDQIIKDEDARLENLKTVLKIREKALLDRTKGELAWLEIQRKHFKETGQFQEASAIKKKQRCILLNHQKEQHEMQRLKQMQQAASIERKMGLKEQRNLIRQQLSTNNMLKMKVSSSRGKHRSGPLKVVQSHTESVRTETSISLRNSSDNDKDMFSFTSHNSVVSEISEIEISTKEIVPDKRQVYIKKKLLLREEELKKRRKAAEDLLEWHKKLLEEEKRIAILESIASAIISQKPGASASSDKIDFKGEELNQLWSNLSDSKTNKFADDKVYPMSKVALERFCTSAHEYSKRKKKSVELAKHSDKEYHSDFESESGSSRAEVHDQSIDILINNFSKIQDDICNLSTIQSVKSDTPTEESFPSVIETDVKNTEKSEEAKENLEENTEESDASISTASASIPVNKNKNSSAEEHLSAILPLEKSVSIEENLEQSEEDVPKTTSSTKEPTGSANIQTSLSKSAIDEKTEDDDKTSITNETKESLNKSQEILEILGEHEIKANSSGDEVSKDQLKDSLNASKEILSHLSVEAAANEDLKSESFLQLQDICKTEEQLNLSNTSDVFSRISFESQVDEILEDQADEIVPESTEAPIAIPGKSSEESSVISSRTGEDAAKEPSGDVNLNIADDLEDASSKISERLIEEASKDDEQIEFEKLEEISSKISDLELKSDINEEISNNVDSTKVSDDIKESIIEDAHSVASKITQELEPTSNSNLEIKSIIVGEGLSENNSEVPAETGEKSIESSKVSEEINKEATNINEELTKDEAIEDLEEAIGNEDLEEPSLQISEHLDEKSAKIGVDSISQSTEESPAVEEASATSRRISSASREIEEELKLKIDDSSTIRTFINNLVASAAEIRETPVNIDEADDSKLASSDKSNESFVINDINDDDLHAKETPRDETNDSSSIAEDVEEESSKITSHFSYGVLQKSPDREVSDSFETDVSASKEDEIFEEKEHDSLSSVNGGSSAEALNLEEQSVSSKSDEALIKSKTPTVDVKTRVSEILAETSVYKGDKSPRLQELYVTTYDVISPASSPEKEASPKDDHRLSSIFDSEAKEILRKQLAVEEEIKAITEQQQKEQQLPLLYLREIPNKPPPPYTPPTSQAQEPALSIIPTCDQLEEISSFSAKILHKGYLAHNLANVAISNNVLSLITEYIPKDRYKFVFDLCKEIACEHYAQFKEDNPSFGSGVRRPLDAEGLQAHMLGKLKEVFGYKKTDRRDNAVIKWSRKKRDHVDEVLVTECQREEPQWINYQKDELLVKEQIANDIFEGLLRDTANVFKGIFSKLNS</sequence>
<feature type="compositionally biased region" description="Polar residues" evidence="2">
    <location>
        <begin position="643"/>
        <end position="657"/>
    </location>
</feature>
<feature type="region of interest" description="Disordered" evidence="2">
    <location>
        <begin position="643"/>
        <end position="665"/>
    </location>
</feature>
<feature type="region of interest" description="Disordered" evidence="2">
    <location>
        <begin position="1291"/>
        <end position="1344"/>
    </location>
</feature>
<feature type="compositionally biased region" description="Polar residues" evidence="2">
    <location>
        <begin position="1302"/>
        <end position="1322"/>
    </location>
</feature>
<feature type="compositionally biased region" description="Basic and acidic residues" evidence="2">
    <location>
        <begin position="1754"/>
        <end position="1766"/>
    </location>
</feature>
<evidence type="ECO:0008006" key="5">
    <source>
        <dbReference type="Google" id="ProtNLM"/>
    </source>
</evidence>
<keyword evidence="1" id="KW-0175">Coiled coil</keyword>
<gene>
    <name evidence="3" type="ORF">PHYEVI_LOCUS6390</name>
</gene>
<reference evidence="3" key="1">
    <citation type="submission" date="2022-01" db="EMBL/GenBank/DDBJ databases">
        <authorList>
            <person name="King R."/>
        </authorList>
    </citation>
    <scope>NUCLEOTIDE SEQUENCE</scope>
</reference>
<feature type="region of interest" description="Disordered" evidence="2">
    <location>
        <begin position="42"/>
        <end position="99"/>
    </location>
</feature>
<dbReference type="EMBL" id="OU900096">
    <property type="protein sequence ID" value="CAG9860031.1"/>
    <property type="molecule type" value="Genomic_DNA"/>
</dbReference>
<feature type="region of interest" description="Disordered" evidence="2">
    <location>
        <begin position="1722"/>
        <end position="1850"/>
    </location>
</feature>
<feature type="compositionally biased region" description="Low complexity" evidence="2">
    <location>
        <begin position="1677"/>
        <end position="1690"/>
    </location>
</feature>
<dbReference type="GO" id="GO:0005813">
    <property type="term" value="C:centrosome"/>
    <property type="evidence" value="ECO:0007669"/>
    <property type="project" value="InterPro"/>
</dbReference>
<feature type="compositionally biased region" description="Basic and acidic residues" evidence="2">
    <location>
        <begin position="81"/>
        <end position="99"/>
    </location>
</feature>
<protein>
    <recommendedName>
        <fullName evidence="5">Centrosome-associated protein 350</fullName>
    </recommendedName>
</protein>
<feature type="region of interest" description="Disordered" evidence="2">
    <location>
        <begin position="1664"/>
        <end position="1692"/>
    </location>
</feature>
<proteinExistence type="predicted"/>
<feature type="region of interest" description="Disordered" evidence="2">
    <location>
        <begin position="1586"/>
        <end position="1612"/>
    </location>
</feature>
<dbReference type="GO" id="GO:0034453">
    <property type="term" value="P:microtubule anchoring"/>
    <property type="evidence" value="ECO:0007669"/>
    <property type="project" value="InterPro"/>
</dbReference>
<dbReference type="InterPro" id="IPR028750">
    <property type="entry name" value="CEP350/CC187"/>
</dbReference>
<evidence type="ECO:0000313" key="4">
    <source>
        <dbReference type="Proteomes" id="UP001153712"/>
    </source>
</evidence>
<accession>A0A9N9TP39</accession>
<dbReference type="PANTHER" id="PTHR13958">
    <property type="entry name" value="CENTROSOME-ASSOCIATED PROTEIN 350"/>
    <property type="match status" value="1"/>
</dbReference>
<evidence type="ECO:0000313" key="3">
    <source>
        <dbReference type="EMBL" id="CAG9860031.1"/>
    </source>
</evidence>
<keyword evidence="4" id="KW-1185">Reference proteome</keyword>
<feature type="region of interest" description="Disordered" evidence="2">
    <location>
        <begin position="1445"/>
        <end position="1488"/>
    </location>
</feature>
<dbReference type="OrthoDB" id="306254at2759"/>
<feature type="region of interest" description="Disordered" evidence="2">
    <location>
        <begin position="1158"/>
        <end position="1183"/>
    </location>
</feature>
<feature type="compositionally biased region" description="Polar residues" evidence="2">
    <location>
        <begin position="993"/>
        <end position="1010"/>
    </location>
</feature>
<feature type="region of interest" description="Disordered" evidence="2">
    <location>
        <begin position="977"/>
        <end position="1010"/>
    </location>
</feature>
<feature type="compositionally biased region" description="Basic and acidic residues" evidence="2">
    <location>
        <begin position="1471"/>
        <end position="1480"/>
    </location>
</feature>
<feature type="region of interest" description="Disordered" evidence="2">
    <location>
        <begin position="405"/>
        <end position="429"/>
    </location>
</feature>
<dbReference type="GO" id="GO:0008017">
    <property type="term" value="F:microtubule binding"/>
    <property type="evidence" value="ECO:0007669"/>
    <property type="project" value="InterPro"/>
</dbReference>
<dbReference type="Proteomes" id="UP001153712">
    <property type="component" value="Chromosome 3"/>
</dbReference>
<feature type="region of interest" description="Disordered" evidence="2">
    <location>
        <begin position="1215"/>
        <end position="1271"/>
    </location>
</feature>
<evidence type="ECO:0000256" key="1">
    <source>
        <dbReference type="SAM" id="Coils"/>
    </source>
</evidence>
<feature type="compositionally biased region" description="Polar residues" evidence="2">
    <location>
        <begin position="618"/>
        <end position="628"/>
    </location>
</feature>
<feature type="compositionally biased region" description="Basic and acidic residues" evidence="2">
    <location>
        <begin position="561"/>
        <end position="572"/>
    </location>
</feature>
<feature type="region of interest" description="Disordered" evidence="2">
    <location>
        <begin position="603"/>
        <end position="628"/>
    </location>
</feature>
<evidence type="ECO:0000256" key="2">
    <source>
        <dbReference type="SAM" id="MobiDB-lite"/>
    </source>
</evidence>
<organism evidence="3 4">
    <name type="scientific">Phyllotreta striolata</name>
    <name type="common">Striped flea beetle</name>
    <name type="synonym">Crioceris striolata</name>
    <dbReference type="NCBI Taxonomy" id="444603"/>
    <lineage>
        <taxon>Eukaryota</taxon>
        <taxon>Metazoa</taxon>
        <taxon>Ecdysozoa</taxon>
        <taxon>Arthropoda</taxon>
        <taxon>Hexapoda</taxon>
        <taxon>Insecta</taxon>
        <taxon>Pterygota</taxon>
        <taxon>Neoptera</taxon>
        <taxon>Endopterygota</taxon>
        <taxon>Coleoptera</taxon>
        <taxon>Polyphaga</taxon>
        <taxon>Cucujiformia</taxon>
        <taxon>Chrysomeloidea</taxon>
        <taxon>Chrysomelidae</taxon>
        <taxon>Galerucinae</taxon>
        <taxon>Alticini</taxon>
        <taxon>Phyllotreta</taxon>
    </lineage>
</organism>
<feature type="compositionally biased region" description="Low complexity" evidence="2">
    <location>
        <begin position="1254"/>
        <end position="1263"/>
    </location>
</feature>
<dbReference type="PANTHER" id="PTHR13958:SF3">
    <property type="entry name" value="CAP-GLY DOMAIN-CONTAINING PROTEIN-RELATED"/>
    <property type="match status" value="1"/>
</dbReference>
<name>A0A9N9TP39_PHYSR</name>
<feature type="compositionally biased region" description="Polar residues" evidence="2">
    <location>
        <begin position="576"/>
        <end position="589"/>
    </location>
</feature>
<feature type="region of interest" description="Disordered" evidence="2">
    <location>
        <begin position="561"/>
        <end position="589"/>
    </location>
</feature>
<feature type="compositionally biased region" description="Basic and acidic residues" evidence="2">
    <location>
        <begin position="1810"/>
        <end position="1824"/>
    </location>
</feature>
<feature type="compositionally biased region" description="Polar residues" evidence="2">
    <location>
        <begin position="419"/>
        <end position="429"/>
    </location>
</feature>
<feature type="compositionally biased region" description="Basic and acidic residues" evidence="2">
    <location>
        <begin position="1230"/>
        <end position="1245"/>
    </location>
</feature>
<feature type="compositionally biased region" description="Basic and acidic residues" evidence="2">
    <location>
        <begin position="1160"/>
        <end position="1175"/>
    </location>
</feature>
<feature type="compositionally biased region" description="Basic and acidic residues" evidence="2">
    <location>
        <begin position="1600"/>
        <end position="1612"/>
    </location>
</feature>
<feature type="coiled-coil region" evidence="1">
    <location>
        <begin position="103"/>
        <end position="153"/>
    </location>
</feature>